<dbReference type="Pfam" id="PF05368">
    <property type="entry name" value="NmrA"/>
    <property type="match status" value="1"/>
</dbReference>
<protein>
    <submittedName>
        <fullName evidence="4">NmrA family NAD(P)-binding protein</fullName>
    </submittedName>
</protein>
<dbReference type="Proteomes" id="UP001432209">
    <property type="component" value="Chromosome"/>
</dbReference>
<dbReference type="EMBL" id="CP109495">
    <property type="protein sequence ID" value="WUX51937.1"/>
    <property type="molecule type" value="Genomic_DNA"/>
</dbReference>
<reference evidence="4" key="1">
    <citation type="submission" date="2022-10" db="EMBL/GenBank/DDBJ databases">
        <title>The complete genomes of actinobacterial strains from the NBC collection.</title>
        <authorList>
            <person name="Joergensen T.S."/>
            <person name="Alvarez Arevalo M."/>
            <person name="Sterndorff E.B."/>
            <person name="Faurdal D."/>
            <person name="Vuksanovic O."/>
            <person name="Mourched A.-S."/>
            <person name="Charusanti P."/>
            <person name="Shaw S."/>
            <person name="Blin K."/>
            <person name="Weber T."/>
        </authorList>
    </citation>
    <scope>NUCLEOTIDE SEQUENCE</scope>
    <source>
        <strain evidence="4">NBC_01432</strain>
    </source>
</reference>
<organism evidence="4 5">
    <name type="scientific">Streptomyces niveus</name>
    <name type="common">Streptomyces spheroides</name>
    <dbReference type="NCBI Taxonomy" id="193462"/>
    <lineage>
        <taxon>Bacteria</taxon>
        <taxon>Bacillati</taxon>
        <taxon>Actinomycetota</taxon>
        <taxon>Actinomycetes</taxon>
        <taxon>Kitasatosporales</taxon>
        <taxon>Streptomycetaceae</taxon>
        <taxon>Streptomyces</taxon>
    </lineage>
</organism>
<dbReference type="InterPro" id="IPR036291">
    <property type="entry name" value="NAD(P)-bd_dom_sf"/>
</dbReference>
<name>A0ABZ1ZZR4_STRNV</name>
<dbReference type="InterPro" id="IPR051164">
    <property type="entry name" value="NmrA-like_oxidored"/>
</dbReference>
<sequence length="304" mass="32230">MPRQNKARVLVTGATGMQGGAAVQALLREGHHVTAFVRDPSSGAARALAAQGVALAAGNMDDTASLDAAGVGHDVVFSMQMPALDEAGTEERQARNIVAAARRAGVAQIIHTSVSATGWRARHPDIYPGVPKTYWDGKEGAEDAVRHGGLDAWTIFKPAFYMENFIPPKALWMFPGLAHGELLTAASPQTPLALIAADDFGAAVAAAVADPKKFHGAEIELAGDAPTFSEIAAVLSKAARRDITAVFLKAEELDGRIHEGMAASQVWLDHVGYPARPHHAAHYGLSTTKLQQWAERQDWHTTGS</sequence>
<dbReference type="PANTHER" id="PTHR42748:SF7">
    <property type="entry name" value="NMRA LIKE REDOX SENSOR 1-RELATED"/>
    <property type="match status" value="1"/>
</dbReference>
<dbReference type="Gene3D" id="3.40.50.720">
    <property type="entry name" value="NAD(P)-binding Rossmann-like Domain"/>
    <property type="match status" value="1"/>
</dbReference>
<accession>A0ABZ1ZZR4</accession>
<evidence type="ECO:0000313" key="5">
    <source>
        <dbReference type="Proteomes" id="UP001432209"/>
    </source>
</evidence>
<dbReference type="InterPro" id="IPR008030">
    <property type="entry name" value="NmrA-like"/>
</dbReference>
<dbReference type="RefSeq" id="WP_329075633.1">
    <property type="nucleotide sequence ID" value="NZ_CP109389.1"/>
</dbReference>
<evidence type="ECO:0000313" key="4">
    <source>
        <dbReference type="EMBL" id="WUX51937.1"/>
    </source>
</evidence>
<dbReference type="SUPFAM" id="SSF51735">
    <property type="entry name" value="NAD(P)-binding Rossmann-fold domains"/>
    <property type="match status" value="1"/>
</dbReference>
<dbReference type="PANTHER" id="PTHR42748">
    <property type="entry name" value="NITROGEN METABOLITE REPRESSION PROTEIN NMRA FAMILY MEMBER"/>
    <property type="match status" value="1"/>
</dbReference>
<evidence type="ECO:0000256" key="1">
    <source>
        <dbReference type="ARBA" id="ARBA00006328"/>
    </source>
</evidence>
<evidence type="ECO:0000259" key="3">
    <source>
        <dbReference type="Pfam" id="PF05368"/>
    </source>
</evidence>
<feature type="domain" description="NmrA-like" evidence="3">
    <location>
        <begin position="6"/>
        <end position="273"/>
    </location>
</feature>
<keyword evidence="2" id="KW-0521">NADP</keyword>
<comment type="similarity">
    <text evidence="1">Belongs to the NmrA-type oxidoreductase family.</text>
</comment>
<evidence type="ECO:0000256" key="2">
    <source>
        <dbReference type="ARBA" id="ARBA00022857"/>
    </source>
</evidence>
<proteinExistence type="inferred from homology"/>
<gene>
    <name evidence="4" type="ORF">OG442_10530</name>
</gene>
<keyword evidence="5" id="KW-1185">Reference proteome</keyword>